<dbReference type="NCBIfam" id="TIGR00125">
    <property type="entry name" value="cyt_tran_rel"/>
    <property type="match status" value="1"/>
</dbReference>
<keyword evidence="9 11" id="KW-0520">NAD</keyword>
<evidence type="ECO:0000256" key="5">
    <source>
        <dbReference type="ARBA" id="ARBA00022679"/>
    </source>
</evidence>
<evidence type="ECO:0000256" key="1">
    <source>
        <dbReference type="ARBA" id="ARBA00002324"/>
    </source>
</evidence>
<feature type="domain" description="Cytidyltransferase-like" evidence="12">
    <location>
        <begin position="4"/>
        <end position="189"/>
    </location>
</feature>
<dbReference type="NCBIfam" id="NF000840">
    <property type="entry name" value="PRK00071.1-3"/>
    <property type="match status" value="1"/>
</dbReference>
<organism evidence="13 14">
    <name type="scientific">Hydrogenophilus thermoluteolus</name>
    <name type="common">Pseudomonas hydrogenothermophila</name>
    <dbReference type="NCBI Taxonomy" id="297"/>
    <lineage>
        <taxon>Bacteria</taxon>
        <taxon>Pseudomonadati</taxon>
        <taxon>Pseudomonadota</taxon>
        <taxon>Hydrogenophilia</taxon>
        <taxon>Hydrogenophilales</taxon>
        <taxon>Hydrogenophilaceae</taxon>
        <taxon>Hydrogenophilus</taxon>
    </lineage>
</organism>
<evidence type="ECO:0000256" key="10">
    <source>
        <dbReference type="ARBA" id="ARBA00048721"/>
    </source>
</evidence>
<dbReference type="GO" id="GO:0009435">
    <property type="term" value="P:NAD+ biosynthetic process"/>
    <property type="evidence" value="ECO:0007669"/>
    <property type="project" value="UniProtKB-UniRule"/>
</dbReference>
<comment type="pathway">
    <text evidence="2 11">Cofactor biosynthesis; NAD(+) biosynthesis; deamido-NAD(+) from nicotinate D-ribonucleotide: step 1/1.</text>
</comment>
<dbReference type="RefSeq" id="WP_119334328.1">
    <property type="nucleotide sequence ID" value="NZ_AP018558.1"/>
</dbReference>
<evidence type="ECO:0000256" key="11">
    <source>
        <dbReference type="HAMAP-Rule" id="MF_00244"/>
    </source>
</evidence>
<dbReference type="UniPathway" id="UPA00253">
    <property type="reaction ID" value="UER00332"/>
</dbReference>
<dbReference type="InterPro" id="IPR014729">
    <property type="entry name" value="Rossmann-like_a/b/a_fold"/>
</dbReference>
<dbReference type="GO" id="GO:0005524">
    <property type="term" value="F:ATP binding"/>
    <property type="evidence" value="ECO:0007669"/>
    <property type="project" value="UniProtKB-KW"/>
</dbReference>
<evidence type="ECO:0000256" key="8">
    <source>
        <dbReference type="ARBA" id="ARBA00022840"/>
    </source>
</evidence>
<dbReference type="CDD" id="cd02165">
    <property type="entry name" value="NMNAT"/>
    <property type="match status" value="1"/>
</dbReference>
<dbReference type="PANTHER" id="PTHR39321:SF3">
    <property type="entry name" value="PHOSPHOPANTETHEINE ADENYLYLTRANSFERASE"/>
    <property type="match status" value="1"/>
</dbReference>
<dbReference type="SUPFAM" id="SSF52374">
    <property type="entry name" value="Nucleotidylyl transferase"/>
    <property type="match status" value="1"/>
</dbReference>
<accession>A0A2Z6DVM2</accession>
<keyword evidence="8 11" id="KW-0067">ATP-binding</keyword>
<keyword evidence="5 11" id="KW-0808">Transferase</keyword>
<comment type="catalytic activity">
    <reaction evidence="10 11">
        <text>nicotinate beta-D-ribonucleotide + ATP + H(+) = deamido-NAD(+) + diphosphate</text>
        <dbReference type="Rhea" id="RHEA:22860"/>
        <dbReference type="ChEBI" id="CHEBI:15378"/>
        <dbReference type="ChEBI" id="CHEBI:30616"/>
        <dbReference type="ChEBI" id="CHEBI:33019"/>
        <dbReference type="ChEBI" id="CHEBI:57502"/>
        <dbReference type="ChEBI" id="CHEBI:58437"/>
        <dbReference type="EC" id="2.7.7.18"/>
    </reaction>
</comment>
<comment type="function">
    <text evidence="1 11">Catalyzes the reversible adenylation of nicotinate mononucleotide (NaMN) to nicotinic acid adenine dinucleotide (NaAD).</text>
</comment>
<dbReference type="EMBL" id="AP018558">
    <property type="protein sequence ID" value="BBD76491.1"/>
    <property type="molecule type" value="Genomic_DNA"/>
</dbReference>
<evidence type="ECO:0000313" key="13">
    <source>
        <dbReference type="EMBL" id="BBD76491.1"/>
    </source>
</evidence>
<evidence type="ECO:0000259" key="12">
    <source>
        <dbReference type="Pfam" id="PF01467"/>
    </source>
</evidence>
<dbReference type="InterPro" id="IPR004821">
    <property type="entry name" value="Cyt_trans-like"/>
</dbReference>
<name>A0A2Z6DVM2_HYDTE</name>
<evidence type="ECO:0000256" key="7">
    <source>
        <dbReference type="ARBA" id="ARBA00022741"/>
    </source>
</evidence>
<dbReference type="HAMAP" id="MF_00244">
    <property type="entry name" value="NaMN_adenylyltr"/>
    <property type="match status" value="1"/>
</dbReference>
<evidence type="ECO:0000256" key="6">
    <source>
        <dbReference type="ARBA" id="ARBA00022695"/>
    </source>
</evidence>
<protein>
    <recommendedName>
        <fullName evidence="11">Probable nicotinate-nucleotide adenylyltransferase</fullName>
        <ecNumber evidence="11">2.7.7.18</ecNumber>
    </recommendedName>
    <alternativeName>
        <fullName evidence="11">Deamido-NAD(+) diphosphorylase</fullName>
    </alternativeName>
    <alternativeName>
        <fullName evidence="11">Deamido-NAD(+) pyrophosphorylase</fullName>
    </alternativeName>
    <alternativeName>
        <fullName evidence="11">Nicotinate mononucleotide adenylyltransferase</fullName>
        <shortName evidence="11">NaMN adenylyltransferase</shortName>
    </alternativeName>
</protein>
<dbReference type="NCBIfam" id="NF000839">
    <property type="entry name" value="PRK00071.1-1"/>
    <property type="match status" value="1"/>
</dbReference>
<evidence type="ECO:0000256" key="2">
    <source>
        <dbReference type="ARBA" id="ARBA00005019"/>
    </source>
</evidence>
<keyword evidence="6 11" id="KW-0548">Nucleotidyltransferase</keyword>
<proteinExistence type="inferred from homology"/>
<dbReference type="Proteomes" id="UP000262004">
    <property type="component" value="Chromosome"/>
</dbReference>
<evidence type="ECO:0000313" key="14">
    <source>
        <dbReference type="Proteomes" id="UP000262004"/>
    </source>
</evidence>
<sequence>MIGLIGGTFDPIHFAHLRLAEEAREALRLDAVWFVPNARPPHRAPPVASAEHRAAMVARAIANAPAFRLERCELERRDQPSYTVVTLETVRQRIGANTPLFWLVGADAFAGLDRWHRWRVVLSLAHLVVATRPGTTLSEATLSPALRPLWAARRTPDAVATADRLPPAGWVIALPITHLAISATAIRERIAARKSVRYLLPDAVLGYIEHHRLYRKDHEAV</sequence>
<keyword evidence="7 11" id="KW-0547">Nucleotide-binding</keyword>
<evidence type="ECO:0000256" key="4">
    <source>
        <dbReference type="ARBA" id="ARBA00022642"/>
    </source>
</evidence>
<dbReference type="EC" id="2.7.7.18" evidence="11"/>
<keyword evidence="14" id="KW-1185">Reference proteome</keyword>
<dbReference type="GO" id="GO:0004515">
    <property type="term" value="F:nicotinate-nucleotide adenylyltransferase activity"/>
    <property type="evidence" value="ECO:0007669"/>
    <property type="project" value="UniProtKB-UniRule"/>
</dbReference>
<dbReference type="InterPro" id="IPR005248">
    <property type="entry name" value="NadD/NMNAT"/>
</dbReference>
<comment type="similarity">
    <text evidence="3 11">Belongs to the NadD family.</text>
</comment>
<dbReference type="Pfam" id="PF01467">
    <property type="entry name" value="CTP_transf_like"/>
    <property type="match status" value="1"/>
</dbReference>
<gene>
    <name evidence="11" type="primary">nadD</name>
    <name evidence="13" type="ORF">HPTL_0221</name>
</gene>
<evidence type="ECO:0000256" key="9">
    <source>
        <dbReference type="ARBA" id="ARBA00023027"/>
    </source>
</evidence>
<evidence type="ECO:0000256" key="3">
    <source>
        <dbReference type="ARBA" id="ARBA00009014"/>
    </source>
</evidence>
<reference evidence="13 14" key="1">
    <citation type="submission" date="2018-04" db="EMBL/GenBank/DDBJ databases">
        <title>Complete genome sequence of Hydrogenophilus thermoluteolus TH-1.</title>
        <authorList>
            <person name="Arai H."/>
        </authorList>
    </citation>
    <scope>NUCLEOTIDE SEQUENCE [LARGE SCALE GENOMIC DNA]</scope>
    <source>
        <strain evidence="13 14">TH-1</strain>
    </source>
</reference>
<dbReference type="PANTHER" id="PTHR39321">
    <property type="entry name" value="NICOTINATE-NUCLEOTIDE ADENYLYLTRANSFERASE-RELATED"/>
    <property type="match status" value="1"/>
</dbReference>
<dbReference type="NCBIfam" id="TIGR00482">
    <property type="entry name" value="nicotinate (nicotinamide) nucleotide adenylyltransferase"/>
    <property type="match status" value="1"/>
</dbReference>
<keyword evidence="4 11" id="KW-0662">Pyridine nucleotide biosynthesis</keyword>
<dbReference type="Gene3D" id="3.40.50.620">
    <property type="entry name" value="HUPs"/>
    <property type="match status" value="1"/>
</dbReference>
<dbReference type="KEGG" id="htl:HPTL_0221"/>
<dbReference type="AlphaFoldDB" id="A0A2Z6DVM2"/>
<dbReference type="OrthoDB" id="5288745at2"/>